<dbReference type="CDD" id="cd00883">
    <property type="entry name" value="beta_CA_cladeA"/>
    <property type="match status" value="1"/>
</dbReference>
<dbReference type="AlphaFoldDB" id="A0AAD5RFI7"/>
<evidence type="ECO:0000256" key="5">
    <source>
        <dbReference type="ARBA" id="ARBA00022833"/>
    </source>
</evidence>
<evidence type="ECO:0000313" key="12">
    <source>
        <dbReference type="EMBL" id="KAJ2891223.1"/>
    </source>
</evidence>
<feature type="binding site" evidence="9">
    <location>
        <position position="111"/>
    </location>
    <ligand>
        <name>Zn(2+)</name>
        <dbReference type="ChEBI" id="CHEBI:29105"/>
    </ligand>
</feature>
<dbReference type="EC" id="4.2.1.1" evidence="2 10"/>
<reference evidence="12" key="1">
    <citation type="submission" date="2022-07" db="EMBL/GenBank/DDBJ databases">
        <title>Draft genome sequence of Zalerion maritima ATCC 34329, a (micro)plastics degrading marine fungus.</title>
        <authorList>
            <person name="Paco A."/>
            <person name="Goncalves M.F.M."/>
            <person name="Rocha-Santos T.A.P."/>
            <person name="Alves A."/>
        </authorList>
    </citation>
    <scope>NUCLEOTIDE SEQUENCE</scope>
    <source>
        <strain evidence="12">ATCC 34329</strain>
    </source>
</reference>
<comment type="cofactor">
    <cofactor evidence="9">
        <name>Zn(2+)</name>
        <dbReference type="ChEBI" id="CHEBI:29105"/>
    </cofactor>
    <text evidence="9">Binds 1 zinc ion per subunit.</text>
</comment>
<gene>
    <name evidence="12" type="ORF">MKZ38_000726</name>
</gene>
<dbReference type="GO" id="GO:0005737">
    <property type="term" value="C:cytoplasm"/>
    <property type="evidence" value="ECO:0007669"/>
    <property type="project" value="TreeGrafter"/>
</dbReference>
<dbReference type="FunFam" id="3.40.1050.10:FF:000001">
    <property type="entry name" value="Carbonic anhydrase"/>
    <property type="match status" value="1"/>
</dbReference>
<dbReference type="SMART" id="SM00947">
    <property type="entry name" value="Pro_CA"/>
    <property type="match status" value="1"/>
</dbReference>
<evidence type="ECO:0000256" key="1">
    <source>
        <dbReference type="ARBA" id="ARBA00006217"/>
    </source>
</evidence>
<evidence type="ECO:0000256" key="7">
    <source>
        <dbReference type="ARBA" id="ARBA00031969"/>
    </source>
</evidence>
<keyword evidence="5 9" id="KW-0862">Zinc</keyword>
<feature type="coiled-coil region" evidence="11">
    <location>
        <begin position="187"/>
        <end position="214"/>
    </location>
</feature>
<comment type="caution">
    <text evidence="12">The sequence shown here is derived from an EMBL/GenBank/DDBJ whole genome shotgun (WGS) entry which is preliminary data.</text>
</comment>
<dbReference type="SUPFAM" id="SSF53056">
    <property type="entry name" value="beta-carbonic anhydrase, cab"/>
    <property type="match status" value="1"/>
</dbReference>
<comment type="similarity">
    <text evidence="1 10">Belongs to the beta-class carbonic anhydrase family.</text>
</comment>
<comment type="catalytic activity">
    <reaction evidence="8 10">
        <text>hydrogencarbonate + H(+) = CO2 + H2O</text>
        <dbReference type="Rhea" id="RHEA:10748"/>
        <dbReference type="ChEBI" id="CHEBI:15377"/>
        <dbReference type="ChEBI" id="CHEBI:15378"/>
        <dbReference type="ChEBI" id="CHEBI:16526"/>
        <dbReference type="ChEBI" id="CHEBI:17544"/>
        <dbReference type="EC" id="4.2.1.1"/>
    </reaction>
</comment>
<protein>
    <recommendedName>
        <fullName evidence="3 10">Carbonic anhydrase</fullName>
        <ecNumber evidence="2 10">4.2.1.1</ecNumber>
    </recommendedName>
    <alternativeName>
        <fullName evidence="7 10">Carbonate dehydratase</fullName>
    </alternativeName>
</protein>
<dbReference type="GO" id="GO:0034599">
    <property type="term" value="P:cellular response to oxidative stress"/>
    <property type="evidence" value="ECO:0007669"/>
    <property type="project" value="TreeGrafter"/>
</dbReference>
<dbReference type="PROSITE" id="PS00705">
    <property type="entry name" value="PROK_CO2_ANHYDRASE_2"/>
    <property type="match status" value="1"/>
</dbReference>
<dbReference type="GO" id="GO:0004089">
    <property type="term" value="F:carbonate dehydratase activity"/>
    <property type="evidence" value="ECO:0007669"/>
    <property type="project" value="UniProtKB-UniRule"/>
</dbReference>
<evidence type="ECO:0000256" key="6">
    <source>
        <dbReference type="ARBA" id="ARBA00023239"/>
    </source>
</evidence>
<feature type="binding site" evidence="9">
    <location>
        <position position="165"/>
    </location>
    <ligand>
        <name>Zn(2+)</name>
        <dbReference type="ChEBI" id="CHEBI:29105"/>
    </ligand>
</feature>
<feature type="binding site" evidence="9">
    <location>
        <position position="168"/>
    </location>
    <ligand>
        <name>Zn(2+)</name>
        <dbReference type="ChEBI" id="CHEBI:29105"/>
    </ligand>
</feature>
<evidence type="ECO:0000256" key="8">
    <source>
        <dbReference type="ARBA" id="ARBA00048348"/>
    </source>
</evidence>
<dbReference type="Proteomes" id="UP001201980">
    <property type="component" value="Unassembled WGS sequence"/>
</dbReference>
<dbReference type="PROSITE" id="PS00704">
    <property type="entry name" value="PROK_CO2_ANHYDRASE_1"/>
    <property type="match status" value="1"/>
</dbReference>
<dbReference type="PANTHER" id="PTHR11002:SF51">
    <property type="entry name" value="CARBONIC ANHYDRASE"/>
    <property type="match status" value="1"/>
</dbReference>
<dbReference type="GO" id="GO:0015976">
    <property type="term" value="P:carbon utilization"/>
    <property type="evidence" value="ECO:0007669"/>
    <property type="project" value="InterPro"/>
</dbReference>
<keyword evidence="6 10" id="KW-0456">Lyase</keyword>
<organism evidence="12 13">
    <name type="scientific">Zalerion maritima</name>
    <dbReference type="NCBI Taxonomy" id="339359"/>
    <lineage>
        <taxon>Eukaryota</taxon>
        <taxon>Fungi</taxon>
        <taxon>Dikarya</taxon>
        <taxon>Ascomycota</taxon>
        <taxon>Pezizomycotina</taxon>
        <taxon>Sordariomycetes</taxon>
        <taxon>Lulworthiomycetidae</taxon>
        <taxon>Lulworthiales</taxon>
        <taxon>Lulworthiaceae</taxon>
        <taxon>Zalerion</taxon>
    </lineage>
</organism>
<keyword evidence="11" id="KW-0175">Coiled coil</keyword>
<evidence type="ECO:0000256" key="3">
    <source>
        <dbReference type="ARBA" id="ARBA00014628"/>
    </source>
</evidence>
<evidence type="ECO:0000256" key="10">
    <source>
        <dbReference type="RuleBase" id="RU003956"/>
    </source>
</evidence>
<dbReference type="Gene3D" id="3.40.1050.10">
    <property type="entry name" value="Carbonic anhydrase"/>
    <property type="match status" value="1"/>
</dbReference>
<accession>A0AAD5RFI7</accession>
<evidence type="ECO:0000256" key="11">
    <source>
        <dbReference type="SAM" id="Coils"/>
    </source>
</evidence>
<dbReference type="InterPro" id="IPR015892">
    <property type="entry name" value="Carbonic_anhydrase_CS"/>
</dbReference>
<proteinExistence type="inferred from homology"/>
<dbReference type="GO" id="GO:0008270">
    <property type="term" value="F:zinc ion binding"/>
    <property type="evidence" value="ECO:0007669"/>
    <property type="project" value="UniProtKB-UniRule"/>
</dbReference>
<evidence type="ECO:0000313" key="13">
    <source>
        <dbReference type="Proteomes" id="UP001201980"/>
    </source>
</evidence>
<dbReference type="PANTHER" id="PTHR11002">
    <property type="entry name" value="CARBONIC ANHYDRASE"/>
    <property type="match status" value="1"/>
</dbReference>
<dbReference type="Pfam" id="PF00484">
    <property type="entry name" value="Pro_CA"/>
    <property type="match status" value="1"/>
</dbReference>
<sequence length="280" mass="31491">MRAAHPASALLSRSFSISKPRPILASNLNCAATKSSSLTFSRSIQLPALPSVLNWRTMDKSSISTYLRQSHDRVFERNAEWAAQQRAKDPDYFTKLASGQSPEYLWIGCSDSRIPAEAITGLEPGEAFIHRNIANLVCNVDLNAMSVIEYAIRHLQVKHIVVCGHYGCGGVKAAMHPDDLGLLNPWLRNIRDVYRQHEAELDTFDDEARRYNRLVELNVQEQCRNVIKTAALQQSFEEKGFPIVHGWVFGLHDGILKDLEIGFEDTLADVKKIYNLTGKN</sequence>
<evidence type="ECO:0000256" key="4">
    <source>
        <dbReference type="ARBA" id="ARBA00022723"/>
    </source>
</evidence>
<evidence type="ECO:0000256" key="2">
    <source>
        <dbReference type="ARBA" id="ARBA00012925"/>
    </source>
</evidence>
<dbReference type="InterPro" id="IPR001765">
    <property type="entry name" value="Carbonic_anhydrase"/>
</dbReference>
<dbReference type="EMBL" id="JAKWBI020001171">
    <property type="protein sequence ID" value="KAJ2891223.1"/>
    <property type="molecule type" value="Genomic_DNA"/>
</dbReference>
<dbReference type="InterPro" id="IPR036874">
    <property type="entry name" value="Carbonic_anhydrase_sf"/>
</dbReference>
<comment type="function">
    <text evidence="10">Reversible hydration of carbon dioxide.</text>
</comment>
<feature type="binding site" evidence="9">
    <location>
        <position position="109"/>
    </location>
    <ligand>
        <name>Zn(2+)</name>
        <dbReference type="ChEBI" id="CHEBI:29105"/>
    </ligand>
</feature>
<evidence type="ECO:0000256" key="9">
    <source>
        <dbReference type="PIRSR" id="PIRSR601765-1"/>
    </source>
</evidence>
<dbReference type="GO" id="GO:0071244">
    <property type="term" value="P:cellular response to carbon dioxide"/>
    <property type="evidence" value="ECO:0007669"/>
    <property type="project" value="TreeGrafter"/>
</dbReference>
<keyword evidence="4 9" id="KW-0479">Metal-binding</keyword>
<keyword evidence="13" id="KW-1185">Reference proteome</keyword>
<name>A0AAD5RFI7_9PEZI</name>